<comment type="caution">
    <text evidence="1">The sequence shown here is derived from an EMBL/GenBank/DDBJ whole genome shotgun (WGS) entry which is preliminary data.</text>
</comment>
<protein>
    <submittedName>
        <fullName evidence="1">Acetyltransferase</fullName>
    </submittedName>
</protein>
<reference evidence="1 2" key="1">
    <citation type="submission" date="2018-07" db="EMBL/GenBank/DDBJ databases">
        <title>Whole Genome Sequence Analysis of Avian Pathogenic E. coli - An Australian Perspective.</title>
        <authorList>
            <person name="Cummins M.L."/>
            <person name="Reid C.J."/>
            <person name="Roy Chowdhury P."/>
            <person name="Bushell R."/>
            <person name="Esbert N."/>
            <person name="Tivendale K.A."/>
            <person name="Noormohammadi A.H."/>
            <person name="Islam S."/>
            <person name="Marenda M.S."/>
            <person name="Browning G.F."/>
            <person name="Markham P.F."/>
            <person name="Djordjevic S.P."/>
        </authorList>
    </citation>
    <scope>NUCLEOTIDE SEQUENCE [LARGE SCALE GENOMIC DNA]</scope>
    <source>
        <strain evidence="1 2">AVC211</strain>
    </source>
</reference>
<sequence length="128" mass="14388">MMCLKYPKPEVMTEVMPGGSVFFLPPQGKPGVADLAQPHLQRLRSQLERRLGTLHRVVCQPQRVGQSSSVAVTAEGACCEVHLLLTVGGHESWPSEEEYRHPRWYIQVVDAADLFYLLLWLCDDGQEA</sequence>
<organism evidence="1 2">
    <name type="scientific">Escherichia coli</name>
    <dbReference type="NCBI Taxonomy" id="562"/>
    <lineage>
        <taxon>Bacteria</taxon>
        <taxon>Pseudomonadati</taxon>
        <taxon>Pseudomonadota</taxon>
        <taxon>Gammaproteobacteria</taxon>
        <taxon>Enterobacterales</taxon>
        <taxon>Enterobacteriaceae</taxon>
        <taxon>Escherichia</taxon>
    </lineage>
</organism>
<dbReference type="RefSeq" id="WP_114481499.1">
    <property type="nucleotide sequence ID" value="NZ_QOGZ01000049.1"/>
</dbReference>
<dbReference type="AlphaFoldDB" id="A0A369FK57"/>
<dbReference type="EMBL" id="QOGZ01000049">
    <property type="protein sequence ID" value="RDA32782.1"/>
    <property type="molecule type" value="Genomic_DNA"/>
</dbReference>
<dbReference type="GO" id="GO:0016740">
    <property type="term" value="F:transferase activity"/>
    <property type="evidence" value="ECO:0007669"/>
    <property type="project" value="UniProtKB-KW"/>
</dbReference>
<accession>A0A369FK57</accession>
<gene>
    <name evidence="1" type="ORF">DTL43_24375</name>
</gene>
<dbReference type="Proteomes" id="UP000253687">
    <property type="component" value="Unassembled WGS sequence"/>
</dbReference>
<name>A0A369FK57_ECOLX</name>
<keyword evidence="1" id="KW-0808">Transferase</keyword>
<proteinExistence type="predicted"/>
<evidence type="ECO:0000313" key="1">
    <source>
        <dbReference type="EMBL" id="RDA32782.1"/>
    </source>
</evidence>
<evidence type="ECO:0000313" key="2">
    <source>
        <dbReference type="Proteomes" id="UP000253687"/>
    </source>
</evidence>